<gene>
    <name evidence="1" type="ORF">Hsar01_01437</name>
</gene>
<dbReference type="EMBL" id="BAABRI010000007">
    <property type="protein sequence ID" value="GAA5482220.1"/>
    <property type="molecule type" value="Genomic_DNA"/>
</dbReference>
<comment type="caution">
    <text evidence="1">The sequence shown here is derived from an EMBL/GenBank/DDBJ whole genome shotgun (WGS) entry which is preliminary data.</text>
</comment>
<organism evidence="1 2">
    <name type="scientific">Haloferula sargassicola</name>
    <dbReference type="NCBI Taxonomy" id="490096"/>
    <lineage>
        <taxon>Bacteria</taxon>
        <taxon>Pseudomonadati</taxon>
        <taxon>Verrucomicrobiota</taxon>
        <taxon>Verrucomicrobiia</taxon>
        <taxon>Verrucomicrobiales</taxon>
        <taxon>Verrucomicrobiaceae</taxon>
        <taxon>Haloferula</taxon>
    </lineage>
</organism>
<keyword evidence="2" id="KW-1185">Reference proteome</keyword>
<dbReference type="Proteomes" id="UP001476282">
    <property type="component" value="Unassembled WGS sequence"/>
</dbReference>
<dbReference type="RefSeq" id="WP_353566369.1">
    <property type="nucleotide sequence ID" value="NZ_BAABRI010000007.1"/>
</dbReference>
<reference evidence="1 2" key="1">
    <citation type="submission" date="2024-02" db="EMBL/GenBank/DDBJ databases">
        <title>Haloferula sargassicola NBRC 104335.</title>
        <authorList>
            <person name="Ichikawa N."/>
            <person name="Katano-Makiyama Y."/>
            <person name="Hidaka K."/>
        </authorList>
    </citation>
    <scope>NUCLEOTIDE SEQUENCE [LARGE SCALE GENOMIC DNA]</scope>
    <source>
        <strain evidence="1 2">NBRC 104335</strain>
    </source>
</reference>
<evidence type="ECO:0000313" key="2">
    <source>
        <dbReference type="Proteomes" id="UP001476282"/>
    </source>
</evidence>
<evidence type="ECO:0008006" key="3">
    <source>
        <dbReference type="Google" id="ProtNLM"/>
    </source>
</evidence>
<dbReference type="Pfam" id="PF14014">
    <property type="entry name" value="DUF4230"/>
    <property type="match status" value="1"/>
</dbReference>
<evidence type="ECO:0000313" key="1">
    <source>
        <dbReference type="EMBL" id="GAA5482220.1"/>
    </source>
</evidence>
<proteinExistence type="predicted"/>
<sequence length="220" mass="24614">MEHRSEGWKTLRLLVVIAGFLLLAWLGVRLVESFARGTTAGFDRSLDKVLAALTHSNTRVVEGRAEVVSQNDIRELGLVELRMSATRRFENETYVLKYLPAGTKQLVVRGNYRVTAGYRLADGVSLRMENGEPVATFPEADVLAVELIDFEVLSEKDGWANSINAGDRSQLLRELRQQMRVEAKKSGVLDLVDSTLETRIKDLLGVDEVKIERASKQAEK</sequence>
<dbReference type="InterPro" id="IPR025324">
    <property type="entry name" value="DUF4230"/>
</dbReference>
<accession>A0ABP9UKT5</accession>
<protein>
    <recommendedName>
        <fullName evidence="3">DUF4230 domain-containing protein</fullName>
    </recommendedName>
</protein>
<name>A0ABP9UKT5_9BACT</name>